<name>A0A433Q1H9_9FUNG</name>
<sequence length="22" mass="2419">MRETGTLPSSSLSPRIPRSCGW</sequence>
<evidence type="ECO:0000313" key="3">
    <source>
        <dbReference type="Proteomes" id="UP000274822"/>
    </source>
</evidence>
<proteinExistence type="predicted"/>
<evidence type="ECO:0000313" key="2">
    <source>
        <dbReference type="EMBL" id="RUS23608.1"/>
    </source>
</evidence>
<accession>A0A433Q1H9</accession>
<protein>
    <submittedName>
        <fullName evidence="2">Uncharacterized protein</fullName>
    </submittedName>
</protein>
<dbReference type="AlphaFoldDB" id="A0A433Q1H9"/>
<comment type="caution">
    <text evidence="2">The sequence shown here is derived from an EMBL/GenBank/DDBJ whole genome shotgun (WGS) entry which is preliminary data.</text>
</comment>
<evidence type="ECO:0000256" key="1">
    <source>
        <dbReference type="SAM" id="MobiDB-lite"/>
    </source>
</evidence>
<dbReference type="Proteomes" id="UP000274822">
    <property type="component" value="Unassembled WGS sequence"/>
</dbReference>
<dbReference type="EMBL" id="RBNJ01019199">
    <property type="protein sequence ID" value="RUS23608.1"/>
    <property type="molecule type" value="Genomic_DNA"/>
</dbReference>
<feature type="region of interest" description="Disordered" evidence="1">
    <location>
        <begin position="1"/>
        <end position="22"/>
    </location>
</feature>
<keyword evidence="3" id="KW-1185">Reference proteome</keyword>
<feature type="compositionally biased region" description="Low complexity" evidence="1">
    <location>
        <begin position="7"/>
        <end position="22"/>
    </location>
</feature>
<gene>
    <name evidence="2" type="ORF">BC938DRAFT_474882</name>
</gene>
<reference evidence="2 3" key="1">
    <citation type="journal article" date="2018" name="New Phytol.">
        <title>Phylogenomics of Endogonaceae and evolution of mycorrhizas within Mucoromycota.</title>
        <authorList>
            <person name="Chang Y."/>
            <person name="Desiro A."/>
            <person name="Na H."/>
            <person name="Sandor L."/>
            <person name="Lipzen A."/>
            <person name="Clum A."/>
            <person name="Barry K."/>
            <person name="Grigoriev I.V."/>
            <person name="Martin F.M."/>
            <person name="Stajich J.E."/>
            <person name="Smith M.E."/>
            <person name="Bonito G."/>
            <person name="Spatafora J.W."/>
        </authorList>
    </citation>
    <scope>NUCLEOTIDE SEQUENCE [LARGE SCALE GENOMIC DNA]</scope>
    <source>
        <strain evidence="2 3">AD002</strain>
    </source>
</reference>
<organism evidence="2 3">
    <name type="scientific">Jimgerdemannia flammicorona</name>
    <dbReference type="NCBI Taxonomy" id="994334"/>
    <lineage>
        <taxon>Eukaryota</taxon>
        <taxon>Fungi</taxon>
        <taxon>Fungi incertae sedis</taxon>
        <taxon>Mucoromycota</taxon>
        <taxon>Mucoromycotina</taxon>
        <taxon>Endogonomycetes</taxon>
        <taxon>Endogonales</taxon>
        <taxon>Endogonaceae</taxon>
        <taxon>Jimgerdemannia</taxon>
    </lineage>
</organism>